<keyword evidence="1" id="KW-0812">Transmembrane</keyword>
<dbReference type="RefSeq" id="WP_194370100.1">
    <property type="nucleotide sequence ID" value="NZ_CP063767.1"/>
</dbReference>
<dbReference type="Proteomes" id="UP000593735">
    <property type="component" value="Chromosome"/>
</dbReference>
<dbReference type="EMBL" id="CP063767">
    <property type="protein sequence ID" value="QOY60047.1"/>
    <property type="molecule type" value="Genomic_DNA"/>
</dbReference>
<feature type="transmembrane region" description="Helical" evidence="1">
    <location>
        <begin position="70"/>
        <end position="90"/>
    </location>
</feature>
<accession>A0A7S7RU43</accession>
<organism evidence="2 3">
    <name type="scientific">Thermophilibacter immobilis</name>
    <dbReference type="NCBI Taxonomy" id="2779519"/>
    <lineage>
        <taxon>Bacteria</taxon>
        <taxon>Bacillati</taxon>
        <taxon>Actinomycetota</taxon>
        <taxon>Coriobacteriia</taxon>
        <taxon>Coriobacteriales</taxon>
        <taxon>Atopobiaceae</taxon>
        <taxon>Thermophilibacter</taxon>
    </lineage>
</organism>
<protein>
    <submittedName>
        <fullName evidence="2">Uncharacterized protein</fullName>
    </submittedName>
</protein>
<evidence type="ECO:0000313" key="2">
    <source>
        <dbReference type="EMBL" id="QOY60047.1"/>
    </source>
</evidence>
<keyword evidence="3" id="KW-1185">Reference proteome</keyword>
<name>A0A7S7RU43_9ACTN</name>
<feature type="transmembrane region" description="Helical" evidence="1">
    <location>
        <begin position="224"/>
        <end position="245"/>
    </location>
</feature>
<feature type="transmembrane region" description="Helical" evidence="1">
    <location>
        <begin position="39"/>
        <end position="58"/>
    </location>
</feature>
<feature type="transmembrane region" description="Helical" evidence="1">
    <location>
        <begin position="134"/>
        <end position="153"/>
    </location>
</feature>
<evidence type="ECO:0000313" key="3">
    <source>
        <dbReference type="Proteomes" id="UP000593735"/>
    </source>
</evidence>
<dbReference type="AlphaFoldDB" id="A0A7S7RU43"/>
<evidence type="ECO:0000256" key="1">
    <source>
        <dbReference type="SAM" id="Phobius"/>
    </source>
</evidence>
<proteinExistence type="predicted"/>
<reference evidence="2 3" key="1">
    <citation type="submission" date="2020-10" db="EMBL/GenBank/DDBJ databases">
        <title>Olsenella immobilis sp.nov., isolated from the mud in a fermentation cellar used for the production of Chinese strong-flavoured liquor.</title>
        <authorList>
            <person name="Lu L."/>
        </authorList>
    </citation>
    <scope>NUCLEOTIDE SEQUENCE [LARGE SCALE GENOMIC DNA]</scope>
    <source>
        <strain evidence="2 3">LZLJ-2</strain>
    </source>
</reference>
<feature type="transmembrane region" description="Helical" evidence="1">
    <location>
        <begin position="165"/>
        <end position="188"/>
    </location>
</feature>
<sequence>MAFWSALIFLCGGFGAARGASKTKPLAALSELERATSKVPLLRIALLGLSIACAVWFYDLMKTADAKDVITWGFVFPLPIIGVFSALSPWILPTVLRAWSILLRPLVLSDLAGKEARYSLASSSSMELPVMVGYEIICGFSSALGPLAVWYATHVGSDGDFMVGWTPTVIMLGGPLLICVVGATASALMSAADRSQSTASLISLGATPAETVCVSLIEATLHMLNALIVGALAVLVSIFFTSLALGVAPFEGLDLDVGLVVCAVGLGLVAVALCAGTLHGILRVRGAE</sequence>
<gene>
    <name evidence="2" type="ORF">INP52_06385</name>
</gene>
<feature type="transmembrane region" description="Helical" evidence="1">
    <location>
        <begin position="257"/>
        <end position="282"/>
    </location>
</feature>
<dbReference type="KEGG" id="tio:INP52_06385"/>
<keyword evidence="1" id="KW-0472">Membrane</keyword>
<keyword evidence="1" id="KW-1133">Transmembrane helix</keyword>